<dbReference type="PANTHER" id="PTHR19964:SF92">
    <property type="entry name" value="PATJ HOMOLOG"/>
    <property type="match status" value="1"/>
</dbReference>
<evidence type="ECO:0000313" key="3">
    <source>
        <dbReference type="EMBL" id="EKX40378.1"/>
    </source>
</evidence>
<evidence type="ECO:0000313" key="4">
    <source>
        <dbReference type="EnsemblProtists" id="EKX40378"/>
    </source>
</evidence>
<dbReference type="InterPro" id="IPR051342">
    <property type="entry name" value="PDZ_scaffold"/>
</dbReference>
<dbReference type="EMBL" id="JH993032">
    <property type="protein sequence ID" value="EKX40378.1"/>
    <property type="molecule type" value="Genomic_DNA"/>
</dbReference>
<dbReference type="Gene3D" id="2.30.42.10">
    <property type="match status" value="1"/>
</dbReference>
<reference evidence="4" key="3">
    <citation type="submission" date="2016-03" db="UniProtKB">
        <authorList>
            <consortium name="EnsemblProtists"/>
        </authorList>
    </citation>
    <scope>IDENTIFICATION</scope>
</reference>
<dbReference type="PROSITE" id="PS50106">
    <property type="entry name" value="PDZ"/>
    <property type="match status" value="1"/>
</dbReference>
<dbReference type="EnsemblProtists" id="EKX40378">
    <property type="protein sequence ID" value="EKX40378"/>
    <property type="gene ID" value="GUITHDRAFT_113618"/>
</dbReference>
<dbReference type="SMART" id="SM00228">
    <property type="entry name" value="PDZ"/>
    <property type="match status" value="1"/>
</dbReference>
<dbReference type="RefSeq" id="XP_005827358.1">
    <property type="nucleotide sequence ID" value="XM_005827301.1"/>
</dbReference>
<reference evidence="3 5" key="1">
    <citation type="journal article" date="2012" name="Nature">
        <title>Algal genomes reveal evolutionary mosaicism and the fate of nucleomorphs.</title>
        <authorList>
            <consortium name="DOE Joint Genome Institute"/>
            <person name="Curtis B.A."/>
            <person name="Tanifuji G."/>
            <person name="Burki F."/>
            <person name="Gruber A."/>
            <person name="Irimia M."/>
            <person name="Maruyama S."/>
            <person name="Arias M.C."/>
            <person name="Ball S.G."/>
            <person name="Gile G.H."/>
            <person name="Hirakawa Y."/>
            <person name="Hopkins J.F."/>
            <person name="Kuo A."/>
            <person name="Rensing S.A."/>
            <person name="Schmutz J."/>
            <person name="Symeonidi A."/>
            <person name="Elias M."/>
            <person name="Eveleigh R.J."/>
            <person name="Herman E.K."/>
            <person name="Klute M.J."/>
            <person name="Nakayama T."/>
            <person name="Obornik M."/>
            <person name="Reyes-Prieto A."/>
            <person name="Armbrust E.V."/>
            <person name="Aves S.J."/>
            <person name="Beiko R.G."/>
            <person name="Coutinho P."/>
            <person name="Dacks J.B."/>
            <person name="Durnford D.G."/>
            <person name="Fast N.M."/>
            <person name="Green B.R."/>
            <person name="Grisdale C.J."/>
            <person name="Hempel F."/>
            <person name="Henrissat B."/>
            <person name="Hoppner M.P."/>
            <person name="Ishida K."/>
            <person name="Kim E."/>
            <person name="Koreny L."/>
            <person name="Kroth P.G."/>
            <person name="Liu Y."/>
            <person name="Malik S.B."/>
            <person name="Maier U.G."/>
            <person name="McRose D."/>
            <person name="Mock T."/>
            <person name="Neilson J.A."/>
            <person name="Onodera N.T."/>
            <person name="Poole A.M."/>
            <person name="Pritham E.J."/>
            <person name="Richards T.A."/>
            <person name="Rocap G."/>
            <person name="Roy S.W."/>
            <person name="Sarai C."/>
            <person name="Schaack S."/>
            <person name="Shirato S."/>
            <person name="Slamovits C.H."/>
            <person name="Spencer D.F."/>
            <person name="Suzuki S."/>
            <person name="Worden A.Z."/>
            <person name="Zauner S."/>
            <person name="Barry K."/>
            <person name="Bell C."/>
            <person name="Bharti A.K."/>
            <person name="Crow J.A."/>
            <person name="Grimwood J."/>
            <person name="Kramer R."/>
            <person name="Lindquist E."/>
            <person name="Lucas S."/>
            <person name="Salamov A."/>
            <person name="McFadden G.I."/>
            <person name="Lane C.E."/>
            <person name="Keeling P.J."/>
            <person name="Gray M.W."/>
            <person name="Grigoriev I.V."/>
            <person name="Archibald J.M."/>
        </authorList>
    </citation>
    <scope>NUCLEOTIDE SEQUENCE</scope>
    <source>
        <strain evidence="3 5">CCMP2712</strain>
    </source>
</reference>
<accession>L1IVV0</accession>
<gene>
    <name evidence="3" type="ORF">GUITHDRAFT_113618</name>
</gene>
<proteinExistence type="predicted"/>
<dbReference type="Proteomes" id="UP000011087">
    <property type="component" value="Unassembled WGS sequence"/>
</dbReference>
<dbReference type="InterPro" id="IPR036034">
    <property type="entry name" value="PDZ_sf"/>
</dbReference>
<reference evidence="5" key="2">
    <citation type="submission" date="2012-11" db="EMBL/GenBank/DDBJ databases">
        <authorList>
            <person name="Kuo A."/>
            <person name="Curtis B.A."/>
            <person name="Tanifuji G."/>
            <person name="Burki F."/>
            <person name="Gruber A."/>
            <person name="Irimia M."/>
            <person name="Maruyama S."/>
            <person name="Arias M.C."/>
            <person name="Ball S.G."/>
            <person name="Gile G.H."/>
            <person name="Hirakawa Y."/>
            <person name="Hopkins J.F."/>
            <person name="Rensing S.A."/>
            <person name="Schmutz J."/>
            <person name="Symeonidi A."/>
            <person name="Elias M."/>
            <person name="Eveleigh R.J."/>
            <person name="Herman E.K."/>
            <person name="Klute M.J."/>
            <person name="Nakayama T."/>
            <person name="Obornik M."/>
            <person name="Reyes-Prieto A."/>
            <person name="Armbrust E.V."/>
            <person name="Aves S.J."/>
            <person name="Beiko R.G."/>
            <person name="Coutinho P."/>
            <person name="Dacks J.B."/>
            <person name="Durnford D.G."/>
            <person name="Fast N.M."/>
            <person name="Green B.R."/>
            <person name="Grisdale C."/>
            <person name="Hempe F."/>
            <person name="Henrissat B."/>
            <person name="Hoppner M.P."/>
            <person name="Ishida K.-I."/>
            <person name="Kim E."/>
            <person name="Koreny L."/>
            <person name="Kroth P.G."/>
            <person name="Liu Y."/>
            <person name="Malik S.-B."/>
            <person name="Maier U.G."/>
            <person name="McRose D."/>
            <person name="Mock T."/>
            <person name="Neilson J.A."/>
            <person name="Onodera N.T."/>
            <person name="Poole A.M."/>
            <person name="Pritham E.J."/>
            <person name="Richards T.A."/>
            <person name="Rocap G."/>
            <person name="Roy S.W."/>
            <person name="Sarai C."/>
            <person name="Schaack S."/>
            <person name="Shirato S."/>
            <person name="Slamovits C.H."/>
            <person name="Spencer D.F."/>
            <person name="Suzuki S."/>
            <person name="Worden A.Z."/>
            <person name="Zauner S."/>
            <person name="Barry K."/>
            <person name="Bell C."/>
            <person name="Bharti A.K."/>
            <person name="Crow J.A."/>
            <person name="Grimwood J."/>
            <person name="Kramer R."/>
            <person name="Lindquist E."/>
            <person name="Lucas S."/>
            <person name="Salamov A."/>
            <person name="McFadden G.I."/>
            <person name="Lane C.E."/>
            <person name="Keeling P.J."/>
            <person name="Gray M.W."/>
            <person name="Grigoriev I.V."/>
            <person name="Archibald J.M."/>
        </authorList>
    </citation>
    <scope>NUCLEOTIDE SEQUENCE</scope>
    <source>
        <strain evidence="5">CCMP2712</strain>
    </source>
</reference>
<evidence type="ECO:0000256" key="1">
    <source>
        <dbReference type="SAM" id="MobiDB-lite"/>
    </source>
</evidence>
<dbReference type="SUPFAM" id="SSF50156">
    <property type="entry name" value="PDZ domain-like"/>
    <property type="match status" value="1"/>
</dbReference>
<feature type="region of interest" description="Disordered" evidence="1">
    <location>
        <begin position="1"/>
        <end position="29"/>
    </location>
</feature>
<protein>
    <recommendedName>
        <fullName evidence="2">PDZ domain-containing protein</fullName>
    </recommendedName>
</protein>
<name>L1IVV0_GUITC</name>
<dbReference type="OrthoDB" id="10029564at2759"/>
<dbReference type="CDD" id="cd06782">
    <property type="entry name" value="cpPDZ_CPP-like"/>
    <property type="match status" value="1"/>
</dbReference>
<dbReference type="GeneID" id="17297105"/>
<dbReference type="KEGG" id="gtt:GUITHDRAFT_113618"/>
<feature type="compositionally biased region" description="Basic residues" evidence="1">
    <location>
        <begin position="1"/>
        <end position="15"/>
    </location>
</feature>
<organism evidence="3">
    <name type="scientific">Guillardia theta (strain CCMP2712)</name>
    <name type="common">Cryptophyte</name>
    <dbReference type="NCBI Taxonomy" id="905079"/>
    <lineage>
        <taxon>Eukaryota</taxon>
        <taxon>Cryptophyceae</taxon>
        <taxon>Pyrenomonadales</taxon>
        <taxon>Geminigeraceae</taxon>
        <taxon>Guillardia</taxon>
    </lineage>
</organism>
<keyword evidence="5" id="KW-1185">Reference proteome</keyword>
<sequence>MKRFLRSISLSKKKEKAPTCAEDTGSRQLPGSRPSFLLDVQARLRVQAANKLASKTKFCLSFELGDEKLETSRKKPAPLVEWSEAIRFEVGEDLPSRLSCTVTRWESKRSFPMGRWEVRIEDVRQVLLFSVEDRVSCEGKQAVLDLSDGVNRGTCEIHAACEVCLSREAKELNRMKRRAFGQVEAAVMAMRVGKSNFLRCRAAAASLQTTARRRLRQVSAMRLSSSLQMLVQRQRYGSQLVGCEELKSKIRQLVVFLHRLSVIHEVAILQAQVRRMWSQLEHFYDMECIRVVQATLKRLVRRRRFVNIMRSLQIISPRVRLYVHKLTSRREARPPALVSPAAPAITSLGSPQCARILQAHVRRRIAMSRKLIPPLARMLVRSPPKSFAPSPPREQHIEMHGEWRRQSKEHMYQLQRECAKVIVAKIQARLTRRDYERAWRDFGALCWRLKAVAYRRKHVKRISQLISGGFSRSLVDQNRFSAPSLQPELSKGGSWSCGPEVRAIHSMGQGDLSSSITRGDLLDSARELLKETSQLLDREDTEEGERNVGEGERDRKNEDDMSRETLPNPSDYADDTRVYNVECKQKRPTTVTASKQEEWWPDYVNIVERWRNSNNGSSDEQDGTIGVSLLQTRKIGKRGAISYDFPRVQEILPGGAADVDGRIRVGDEVVAVDGTSTRNLHIEEVASMIAGRAGTEICLTIQRQEEEVDFRLLRYKYFRLKQAGRSTIPVRETLVDSGRLLDRNLWRPCLELEEKRSLLSAQDNKLLDQTLRIILEASETPG</sequence>
<feature type="region of interest" description="Disordered" evidence="1">
    <location>
        <begin position="532"/>
        <end position="577"/>
    </location>
</feature>
<dbReference type="PROSITE" id="PS50890">
    <property type="entry name" value="PUA"/>
    <property type="match status" value="1"/>
</dbReference>
<dbReference type="Pfam" id="PF00595">
    <property type="entry name" value="PDZ"/>
    <property type="match status" value="1"/>
</dbReference>
<dbReference type="InterPro" id="IPR001478">
    <property type="entry name" value="PDZ"/>
</dbReference>
<dbReference type="AlphaFoldDB" id="L1IVV0"/>
<evidence type="ECO:0000259" key="2">
    <source>
        <dbReference type="PROSITE" id="PS50106"/>
    </source>
</evidence>
<feature type="domain" description="PDZ" evidence="2">
    <location>
        <begin position="606"/>
        <end position="689"/>
    </location>
</feature>
<dbReference type="HOGENOM" id="CLU_358430_0_0_1"/>
<evidence type="ECO:0000313" key="5">
    <source>
        <dbReference type="Proteomes" id="UP000011087"/>
    </source>
</evidence>
<dbReference type="PaxDb" id="55529-EKX40378"/>
<feature type="compositionally biased region" description="Basic and acidic residues" evidence="1">
    <location>
        <begin position="544"/>
        <end position="563"/>
    </location>
</feature>
<dbReference type="PANTHER" id="PTHR19964">
    <property type="entry name" value="MULTIPLE PDZ DOMAIN PROTEIN"/>
    <property type="match status" value="1"/>
</dbReference>